<dbReference type="FunFam" id="1.50.10.10:FF:000020">
    <property type="entry name" value="Endoglucanase"/>
    <property type="match status" value="1"/>
</dbReference>
<evidence type="ECO:0000256" key="1">
    <source>
        <dbReference type="ARBA" id="ARBA00000966"/>
    </source>
</evidence>
<evidence type="ECO:0000256" key="4">
    <source>
        <dbReference type="ARBA" id="ARBA00023001"/>
    </source>
</evidence>
<dbReference type="PROSITE" id="PS00698">
    <property type="entry name" value="GH9_3"/>
    <property type="match status" value="1"/>
</dbReference>
<keyword evidence="4 10" id="KW-0136">Cellulose degradation</keyword>
<proteinExistence type="inferred from homology"/>
<keyword evidence="6 8" id="KW-0326">Glycosidase</keyword>
<evidence type="ECO:0000313" key="13">
    <source>
        <dbReference type="Proteomes" id="UP001347796"/>
    </source>
</evidence>
<evidence type="ECO:0000256" key="2">
    <source>
        <dbReference type="ARBA" id="ARBA00007072"/>
    </source>
</evidence>
<dbReference type="InterPro" id="IPR008928">
    <property type="entry name" value="6-hairpin_glycosidase_sf"/>
</dbReference>
<reference evidence="12 13" key="1">
    <citation type="submission" date="2024-01" db="EMBL/GenBank/DDBJ databases">
        <title>The genome of the rayed Mediterranean limpet Patella caerulea (Linnaeus, 1758).</title>
        <authorList>
            <person name="Anh-Thu Weber A."/>
            <person name="Halstead-Nussloch G."/>
        </authorList>
    </citation>
    <scope>NUCLEOTIDE SEQUENCE [LARGE SCALE GENOMIC DNA]</scope>
    <source>
        <strain evidence="12">AATW-2023a</strain>
        <tissue evidence="12">Whole specimen</tissue>
    </source>
</reference>
<evidence type="ECO:0000256" key="7">
    <source>
        <dbReference type="ARBA" id="ARBA00023326"/>
    </source>
</evidence>
<keyword evidence="3 8" id="KW-0378">Hydrolase</keyword>
<feature type="active site" evidence="8">
    <location>
        <position position="491"/>
    </location>
</feature>
<dbReference type="Proteomes" id="UP001347796">
    <property type="component" value="Unassembled WGS sequence"/>
</dbReference>
<evidence type="ECO:0000256" key="8">
    <source>
        <dbReference type="PROSITE-ProRule" id="PRU10059"/>
    </source>
</evidence>
<dbReference type="InterPro" id="IPR033126">
    <property type="entry name" value="Glyco_hydro_9_Asp/Glu_AS"/>
</dbReference>
<dbReference type="InterPro" id="IPR001701">
    <property type="entry name" value="Glyco_hydro_9"/>
</dbReference>
<evidence type="ECO:0000256" key="5">
    <source>
        <dbReference type="ARBA" id="ARBA00023277"/>
    </source>
</evidence>
<feature type="active site" evidence="9">
    <location>
        <position position="544"/>
    </location>
</feature>
<dbReference type="InterPro" id="IPR018221">
    <property type="entry name" value="Glyco_hydro_9_His_AS"/>
</dbReference>
<evidence type="ECO:0000313" key="12">
    <source>
        <dbReference type="EMBL" id="KAK6177032.1"/>
    </source>
</evidence>
<organism evidence="12 13">
    <name type="scientific">Patella caerulea</name>
    <name type="common">Rayed Mediterranean limpet</name>
    <dbReference type="NCBI Taxonomy" id="87958"/>
    <lineage>
        <taxon>Eukaryota</taxon>
        <taxon>Metazoa</taxon>
        <taxon>Spiralia</taxon>
        <taxon>Lophotrochozoa</taxon>
        <taxon>Mollusca</taxon>
        <taxon>Gastropoda</taxon>
        <taxon>Patellogastropoda</taxon>
        <taxon>Patelloidea</taxon>
        <taxon>Patellidae</taxon>
        <taxon>Patella</taxon>
    </lineage>
</organism>
<sequence>MLLLAISWLLILGSHAQHHKIFQMTGVQDWTGKFQGEFNIPFTEHVDGWEMIITFSVPVTGFSEWMGDVVKTSTDNRVYTIVDKPHVGIQEIGNKLQVTVSGSYSGSKPPTATAEFINLGKDDFKPTELPNKDHTKYNYDQVLELSILFYETQRSGKLPANNRIPWRGDSALGDKGQNGEDLTGGWYDAGDHVKFGLPMAYTTTILTWSLLEFKDAYTSSGQLQYMYDCIKWPLDYFLKAHTKPNELYIQVGDGGKDHSYWGRPEDMKMDRPSYKLDASCPGSDVAAETAAAFAAGYMVFKTKDPAYATKLLKHSRELYDFALAHQGIYTDCVNEAAAYYRSMGFKDELAWGGAWLYYATKEDKYLTSAEKYHEPGKAWGMSWDDKQAAETVLLYKLTKKDQYKQDIEATYTDWMPGGGIPYTPKGLAYRLKWGALRYASNMAFIALMAAEEGLHEAEYRKWAQGQIYYALGDTGRSFLIGYGTNYPRRPHHRGSSCPLRPAPCAWFDQTQPGPNPHILYGALVGGPDEQDGYSDKRDDYVHNEVATDYNAAFQAAVACLKSLHLRGKFT</sequence>
<comment type="caution">
    <text evidence="12">The sequence shown here is derived from an EMBL/GenBank/DDBJ whole genome shotgun (WGS) entry which is preliminary data.</text>
</comment>
<comment type="similarity">
    <text evidence="2 8 10">Belongs to the glycosyl hydrolase 9 (cellulase E) family.</text>
</comment>
<feature type="chain" id="PRO_5042668932" description="Endoglucanase" evidence="10">
    <location>
        <begin position="17"/>
        <end position="570"/>
    </location>
</feature>
<evidence type="ECO:0000256" key="3">
    <source>
        <dbReference type="ARBA" id="ARBA00022801"/>
    </source>
</evidence>
<evidence type="ECO:0000256" key="9">
    <source>
        <dbReference type="PROSITE-ProRule" id="PRU10060"/>
    </source>
</evidence>
<dbReference type="PROSITE" id="PS00592">
    <property type="entry name" value="GH9_2"/>
    <property type="match status" value="1"/>
</dbReference>
<comment type="catalytic activity">
    <reaction evidence="1 10">
        <text>Endohydrolysis of (1-&gt;4)-beta-D-glucosidic linkages in cellulose, lichenin and cereal beta-D-glucans.</text>
        <dbReference type="EC" id="3.2.1.4"/>
    </reaction>
</comment>
<keyword evidence="13" id="KW-1185">Reference proteome</keyword>
<accession>A0AAN8JGQ7</accession>
<dbReference type="GO" id="GO:0030245">
    <property type="term" value="P:cellulose catabolic process"/>
    <property type="evidence" value="ECO:0007669"/>
    <property type="project" value="UniProtKB-KW"/>
</dbReference>
<evidence type="ECO:0000256" key="6">
    <source>
        <dbReference type="ARBA" id="ARBA00023295"/>
    </source>
</evidence>
<dbReference type="EC" id="3.2.1.4" evidence="10"/>
<dbReference type="GO" id="GO:0008810">
    <property type="term" value="F:cellulase activity"/>
    <property type="evidence" value="ECO:0007669"/>
    <property type="project" value="UniProtKB-EC"/>
</dbReference>
<gene>
    <name evidence="12" type="ORF">SNE40_015221</name>
</gene>
<dbReference type="AlphaFoldDB" id="A0AAN8JGQ7"/>
<dbReference type="PANTHER" id="PTHR22298">
    <property type="entry name" value="ENDO-1,4-BETA-GLUCANASE"/>
    <property type="match status" value="1"/>
</dbReference>
<dbReference type="SUPFAM" id="SSF48208">
    <property type="entry name" value="Six-hairpin glycosidases"/>
    <property type="match status" value="1"/>
</dbReference>
<keyword evidence="10" id="KW-0732">Signal</keyword>
<dbReference type="EMBL" id="JAZGQO010000010">
    <property type="protein sequence ID" value="KAK6177032.1"/>
    <property type="molecule type" value="Genomic_DNA"/>
</dbReference>
<feature type="active site" evidence="9">
    <location>
        <position position="535"/>
    </location>
</feature>
<name>A0AAN8JGQ7_PATCE</name>
<dbReference type="InterPro" id="IPR012341">
    <property type="entry name" value="6hp_glycosidase-like_sf"/>
</dbReference>
<evidence type="ECO:0000259" key="11">
    <source>
        <dbReference type="Pfam" id="PF00759"/>
    </source>
</evidence>
<dbReference type="Pfam" id="PF00759">
    <property type="entry name" value="Glyco_hydro_9"/>
    <property type="match status" value="1"/>
</dbReference>
<feature type="signal peptide" evidence="10">
    <location>
        <begin position="1"/>
        <end position="16"/>
    </location>
</feature>
<evidence type="ECO:0000256" key="10">
    <source>
        <dbReference type="RuleBase" id="RU361166"/>
    </source>
</evidence>
<keyword evidence="7 8" id="KW-0624">Polysaccharide degradation</keyword>
<protein>
    <recommendedName>
        <fullName evidence="10">Endoglucanase</fullName>
        <ecNumber evidence="10">3.2.1.4</ecNumber>
    </recommendedName>
</protein>
<keyword evidence="5 8" id="KW-0119">Carbohydrate metabolism</keyword>
<feature type="domain" description="Glycoside hydrolase family 9" evidence="11">
    <location>
        <begin position="139"/>
        <end position="556"/>
    </location>
</feature>
<dbReference type="Gene3D" id="1.50.10.10">
    <property type="match status" value="1"/>
</dbReference>